<comment type="similarity">
    <text evidence="1">Belongs to the outer membrane factor (OMF) (TC 1.B.17) family.</text>
</comment>
<dbReference type="EMBL" id="CP136336">
    <property type="protein sequence ID" value="WOB05972.1"/>
    <property type="molecule type" value="Genomic_DNA"/>
</dbReference>
<reference evidence="4 5" key="1">
    <citation type="submission" date="2023-10" db="EMBL/GenBank/DDBJ databases">
        <title>Bacteria for the degradation of biodegradable plastic PBAT(Polybutylene adipate terephthalate).</title>
        <authorList>
            <person name="Weon H.-Y."/>
            <person name="Yeon J."/>
        </authorList>
    </citation>
    <scope>NUCLEOTIDE SEQUENCE [LARGE SCALE GENOMIC DNA]</scope>
    <source>
        <strain evidence="4 5">SBD 7-3</strain>
    </source>
</reference>
<dbReference type="PANTHER" id="PTHR30203">
    <property type="entry name" value="OUTER MEMBRANE CATION EFFLUX PROTEIN"/>
    <property type="match status" value="1"/>
</dbReference>
<evidence type="ECO:0000313" key="5">
    <source>
        <dbReference type="Proteomes" id="UP001303946"/>
    </source>
</evidence>
<dbReference type="PROSITE" id="PS51257">
    <property type="entry name" value="PROKAR_LIPOPROTEIN"/>
    <property type="match status" value="1"/>
</dbReference>
<dbReference type="PANTHER" id="PTHR30203:SF24">
    <property type="entry name" value="BLR4935 PROTEIN"/>
    <property type="match status" value="1"/>
</dbReference>
<dbReference type="SUPFAM" id="SSF56954">
    <property type="entry name" value="Outer membrane efflux proteins (OEP)"/>
    <property type="match status" value="1"/>
</dbReference>
<name>A0ABZ0CLW5_9BURK</name>
<evidence type="ECO:0000313" key="4">
    <source>
        <dbReference type="EMBL" id="WOB05972.1"/>
    </source>
</evidence>
<keyword evidence="5" id="KW-1185">Reference proteome</keyword>
<evidence type="ECO:0000256" key="3">
    <source>
        <dbReference type="SAM" id="SignalP"/>
    </source>
</evidence>
<accession>A0ABZ0CLW5</accession>
<feature type="signal peptide" evidence="3">
    <location>
        <begin position="1"/>
        <end position="32"/>
    </location>
</feature>
<feature type="chain" id="PRO_5047352732" evidence="3">
    <location>
        <begin position="33"/>
        <end position="478"/>
    </location>
</feature>
<evidence type="ECO:0000256" key="2">
    <source>
        <dbReference type="SAM" id="MobiDB-lite"/>
    </source>
</evidence>
<proteinExistence type="inferred from homology"/>
<keyword evidence="3" id="KW-0732">Signal</keyword>
<evidence type="ECO:0000256" key="1">
    <source>
        <dbReference type="ARBA" id="ARBA00007613"/>
    </source>
</evidence>
<feature type="compositionally biased region" description="Low complexity" evidence="2">
    <location>
        <begin position="457"/>
        <end position="472"/>
    </location>
</feature>
<dbReference type="InterPro" id="IPR010131">
    <property type="entry name" value="MdtP/NodT-like"/>
</dbReference>
<dbReference type="Pfam" id="PF02321">
    <property type="entry name" value="OEP"/>
    <property type="match status" value="1"/>
</dbReference>
<gene>
    <name evidence="4" type="ORF">RXV79_13680</name>
</gene>
<dbReference type="RefSeq" id="WP_316698138.1">
    <property type="nucleotide sequence ID" value="NZ_CP136336.1"/>
</dbReference>
<dbReference type="InterPro" id="IPR003423">
    <property type="entry name" value="OMP_efflux"/>
</dbReference>
<sequence length="478" mass="52113">MNHTLPRRVPAGARLTVAASAAVILLAGCASFSPDGGMGAVSELTRERTGQRVSLQRSPDQADTVSARVAELLKAPLTADGAVELALLNNRGLQASFSQLGVAEADLVQAGRMRNPVFSFGRLAAAGVVEIERAIMFDVLSLVTMPMARKAQQRQFEQSQFQAAYEAVGVASDTRRAYFNAVASQELVRYFQQVKDAADASSELARRMLAAGNFNKLAQMREQSFQADATAGLARAQQQALADRERLTRLLGLSGDQLCFTLPERLPDLPEAPTEPKDAEQTALDKRLDVLMAKRGTEATAKSLGLTRATRFVNALHVGYQNKSETDSPRANGYELELELPLFDFGSVRSRRAEAAYMQAVHRTAEVALNARSEVRESYGAYRTAYELARHYRDEVVPLRKRISEENLLRYNGMLIGVFELLADSREQVRSVTEYVQALRDFWVAETNLQTALTGRSPAASAASSMTPATGAEAPAGH</sequence>
<feature type="region of interest" description="Disordered" evidence="2">
    <location>
        <begin position="456"/>
        <end position="478"/>
    </location>
</feature>
<protein>
    <submittedName>
        <fullName evidence="4">TolC family protein</fullName>
    </submittedName>
</protein>
<dbReference type="Proteomes" id="UP001303946">
    <property type="component" value="Chromosome"/>
</dbReference>
<organism evidence="4 5">
    <name type="scientific">Piscinibacter gummiphilus</name>
    <dbReference type="NCBI Taxonomy" id="946333"/>
    <lineage>
        <taxon>Bacteria</taxon>
        <taxon>Pseudomonadati</taxon>
        <taxon>Pseudomonadota</taxon>
        <taxon>Betaproteobacteria</taxon>
        <taxon>Burkholderiales</taxon>
        <taxon>Sphaerotilaceae</taxon>
        <taxon>Piscinibacter</taxon>
    </lineage>
</organism>
<dbReference type="Gene3D" id="1.20.1600.10">
    <property type="entry name" value="Outer membrane efflux proteins (OEP)"/>
    <property type="match status" value="1"/>
</dbReference>